<evidence type="ECO:0000313" key="4">
    <source>
        <dbReference type="WBParaSite" id="TTAC_0000631201-mRNA-1"/>
    </source>
</evidence>
<dbReference type="GO" id="GO:0005739">
    <property type="term" value="C:mitochondrion"/>
    <property type="evidence" value="ECO:0007669"/>
    <property type="project" value="GOC"/>
</dbReference>
<dbReference type="Pfam" id="PF10276">
    <property type="entry name" value="zf-CHCC"/>
    <property type="match status" value="1"/>
</dbReference>
<dbReference type="OrthoDB" id="307899at2759"/>
<dbReference type="EMBL" id="UYWX01020298">
    <property type="protein sequence ID" value="VDM30484.1"/>
    <property type="molecule type" value="Genomic_DNA"/>
</dbReference>
<keyword evidence="3" id="KW-1185">Reference proteome</keyword>
<proteinExistence type="predicted"/>
<dbReference type="GO" id="GO:0006120">
    <property type="term" value="P:mitochondrial electron transport, NADH to ubiquinone"/>
    <property type="evidence" value="ECO:0007669"/>
    <property type="project" value="TreeGrafter"/>
</dbReference>
<dbReference type="STRING" id="6205.A0A0R3WZS1"/>
<dbReference type="AlphaFoldDB" id="A0A0R3WZS1"/>
<dbReference type="WBParaSite" id="TTAC_0000631201-mRNA-1">
    <property type="protein sequence ID" value="TTAC_0000631201-mRNA-1"/>
    <property type="gene ID" value="TTAC_0000631201"/>
</dbReference>
<dbReference type="Proteomes" id="UP000274429">
    <property type="component" value="Unassembled WGS sequence"/>
</dbReference>
<reference evidence="2 3" key="2">
    <citation type="submission" date="2018-11" db="EMBL/GenBank/DDBJ databases">
        <authorList>
            <consortium name="Pathogen Informatics"/>
        </authorList>
    </citation>
    <scope>NUCLEOTIDE SEQUENCE [LARGE SCALE GENOMIC DNA]</scope>
</reference>
<dbReference type="Gene3D" id="2.60.260.40">
    <property type="entry name" value="q5lls5 like domains"/>
    <property type="match status" value="1"/>
</dbReference>
<protein>
    <submittedName>
        <fullName evidence="4">Zf-CHCC domain-containing protein</fullName>
    </submittedName>
</protein>
<sequence>MVVKGERLVRRILKVLRPPSLGTPNAIESSAVTTHTGQAFDSKDYRSARFMQSTKLVNKQFAVELIKNVPPKQVAESIVACDGGHSVLGHPKVYINLVVFSNAFILRCSRISLVFTRVDTVVFATKKLRRTNNLLCLVTS</sequence>
<name>A0A0R3WZS1_HYDTA</name>
<evidence type="ECO:0000313" key="3">
    <source>
        <dbReference type="Proteomes" id="UP000274429"/>
    </source>
</evidence>
<organism evidence="4">
    <name type="scientific">Hydatigena taeniaeformis</name>
    <name type="common">Feline tapeworm</name>
    <name type="synonym">Taenia taeniaeformis</name>
    <dbReference type="NCBI Taxonomy" id="6205"/>
    <lineage>
        <taxon>Eukaryota</taxon>
        <taxon>Metazoa</taxon>
        <taxon>Spiralia</taxon>
        <taxon>Lophotrochozoa</taxon>
        <taxon>Platyhelminthes</taxon>
        <taxon>Cestoda</taxon>
        <taxon>Eucestoda</taxon>
        <taxon>Cyclophyllidea</taxon>
        <taxon>Taeniidae</taxon>
        <taxon>Hydatigera</taxon>
    </lineage>
</organism>
<evidence type="ECO:0000313" key="2">
    <source>
        <dbReference type="EMBL" id="VDM30484.1"/>
    </source>
</evidence>
<dbReference type="PANTHER" id="PTHR13156">
    <property type="entry name" value="NADH-UBIQUINONE OXIDOREDUCTASE 13 KD-A SUBUNIT"/>
    <property type="match status" value="1"/>
</dbReference>
<feature type="domain" description="Zinc finger CHCC-type" evidence="1">
    <location>
        <begin position="77"/>
        <end position="97"/>
    </location>
</feature>
<evidence type="ECO:0000259" key="1">
    <source>
        <dbReference type="Pfam" id="PF10276"/>
    </source>
</evidence>
<gene>
    <name evidence="2" type="ORF">TTAC_LOCUS6297</name>
</gene>
<accession>A0A0R3WZS1</accession>
<dbReference type="PANTHER" id="PTHR13156:SF0">
    <property type="entry name" value="NADH DEHYDROGENASE [UBIQUINONE] IRON-SULFUR PROTEIN 6, MITOCHONDRIAL"/>
    <property type="match status" value="1"/>
</dbReference>
<reference evidence="4" key="1">
    <citation type="submission" date="2017-02" db="UniProtKB">
        <authorList>
            <consortium name="WormBaseParasite"/>
        </authorList>
    </citation>
    <scope>IDENTIFICATION</scope>
</reference>
<dbReference type="InterPro" id="IPR019401">
    <property type="entry name" value="Znf_CHCC"/>
</dbReference>